<evidence type="ECO:0000256" key="4">
    <source>
        <dbReference type="ARBA" id="ARBA00022617"/>
    </source>
</evidence>
<dbReference type="OMA" id="VENVMSH"/>
<dbReference type="InterPro" id="IPR009050">
    <property type="entry name" value="Globin-like_sf"/>
</dbReference>
<keyword evidence="4 8" id="KW-0349">Heme</keyword>
<dbReference type="GO" id="GO:0004601">
    <property type="term" value="F:peroxidase activity"/>
    <property type="evidence" value="ECO:0007669"/>
    <property type="project" value="TreeGrafter"/>
</dbReference>
<evidence type="ECO:0000256" key="8">
    <source>
        <dbReference type="RuleBase" id="RU000356"/>
    </source>
</evidence>
<feature type="domain" description="Globin" evidence="9">
    <location>
        <begin position="2"/>
        <end position="143"/>
    </location>
</feature>
<reference evidence="10 11" key="1">
    <citation type="submission" date="2018-11" db="EMBL/GenBank/DDBJ databases">
        <authorList>
            <person name="Lopez-Roques C."/>
            <person name="Donnadieu C."/>
            <person name="Bouchez O."/>
            <person name="Klopp C."/>
            <person name="Cabau C."/>
            <person name="Zahm M."/>
        </authorList>
    </citation>
    <scope>NUCLEOTIDE SEQUENCE [LARGE SCALE GENOMIC DNA]</scope>
    <source>
        <strain evidence="10">RS831</strain>
        <tissue evidence="10">Whole body</tissue>
    </source>
</reference>
<dbReference type="Gene3D" id="1.10.490.10">
    <property type="entry name" value="Globins"/>
    <property type="match status" value="1"/>
</dbReference>
<evidence type="ECO:0000256" key="7">
    <source>
        <dbReference type="ARBA" id="ARBA00023004"/>
    </source>
</evidence>
<gene>
    <name evidence="10" type="ORF">OJAV_G00080490</name>
</gene>
<dbReference type="FunFam" id="1.10.490.10:FF:000002">
    <property type="entry name" value="Hemoglobin subunit alpha"/>
    <property type="match status" value="1"/>
</dbReference>
<dbReference type="PANTHER" id="PTHR11442">
    <property type="entry name" value="HEMOGLOBIN FAMILY MEMBER"/>
    <property type="match status" value="1"/>
</dbReference>
<evidence type="ECO:0000256" key="1">
    <source>
        <dbReference type="ARBA" id="ARBA00002650"/>
    </source>
</evidence>
<dbReference type="GO" id="GO:0020037">
    <property type="term" value="F:heme binding"/>
    <property type="evidence" value="ECO:0007669"/>
    <property type="project" value="InterPro"/>
</dbReference>
<keyword evidence="6" id="KW-0479">Metal-binding</keyword>
<evidence type="ECO:0000256" key="6">
    <source>
        <dbReference type="ARBA" id="ARBA00022723"/>
    </source>
</evidence>
<reference evidence="10 11" key="2">
    <citation type="submission" date="2019-01" db="EMBL/GenBank/DDBJ databases">
        <title>A chromosome length genome reference of the Java medaka (oryzias javanicus).</title>
        <authorList>
            <person name="Herpin A."/>
            <person name="Takehana Y."/>
            <person name="Naruse K."/>
            <person name="Ansai S."/>
            <person name="Kawaguchi M."/>
        </authorList>
    </citation>
    <scope>NUCLEOTIDE SEQUENCE [LARGE SCALE GENOMIC DNA]</scope>
    <source>
        <strain evidence="10">RS831</strain>
        <tissue evidence="10">Whole body</tissue>
    </source>
</reference>
<dbReference type="InterPro" id="IPR050056">
    <property type="entry name" value="Hemoglobin_oxygen_transport"/>
</dbReference>
<dbReference type="InterPro" id="IPR000971">
    <property type="entry name" value="Globin"/>
</dbReference>
<sequence length="143" mass="15636">MSLTAKDKEVVKAFWAKMSSKADDVGADALSRMLVVYPQTKTYFSHWKDLSPGSAPVKKHGKTVMGGVADAVAKIDDLTAGLLSLSELHAFTLRVDPANFKILSHNILVVLATFFPDDFTPEVHVALDKFLGALSRALSEKYR</sequence>
<dbReference type="GO" id="GO:0019825">
    <property type="term" value="F:oxygen binding"/>
    <property type="evidence" value="ECO:0007669"/>
    <property type="project" value="InterPro"/>
</dbReference>
<dbReference type="GO" id="GO:0046872">
    <property type="term" value="F:metal ion binding"/>
    <property type="evidence" value="ECO:0007669"/>
    <property type="project" value="UniProtKB-KW"/>
</dbReference>
<keyword evidence="3 8" id="KW-0813">Transport</keyword>
<dbReference type="EMBL" id="CM012444">
    <property type="protein sequence ID" value="RVE69683.1"/>
    <property type="molecule type" value="Genomic_DNA"/>
</dbReference>
<protein>
    <recommendedName>
        <fullName evidence="9">Globin domain-containing protein</fullName>
    </recommendedName>
</protein>
<name>A0A437D3L3_ORYJA</name>
<dbReference type="InterPro" id="IPR002338">
    <property type="entry name" value="Hemoglobin_a-typ"/>
</dbReference>
<dbReference type="PANTHER" id="PTHR11442:SF91">
    <property type="entry name" value="EMBRYONIC ALPHA GLOBIN E1-RELATED"/>
    <property type="match status" value="1"/>
</dbReference>
<accession>A0A437D3L3</accession>
<dbReference type="CDD" id="cd08927">
    <property type="entry name" value="Hb-alpha-like"/>
    <property type="match status" value="1"/>
</dbReference>
<evidence type="ECO:0000256" key="3">
    <source>
        <dbReference type="ARBA" id="ARBA00022448"/>
    </source>
</evidence>
<dbReference type="GO" id="GO:0005833">
    <property type="term" value="C:hemoglobin complex"/>
    <property type="evidence" value="ECO:0007669"/>
    <property type="project" value="InterPro"/>
</dbReference>
<evidence type="ECO:0000313" key="11">
    <source>
        <dbReference type="Proteomes" id="UP000283210"/>
    </source>
</evidence>
<evidence type="ECO:0000256" key="2">
    <source>
        <dbReference type="ARBA" id="ARBA00008705"/>
    </source>
</evidence>
<dbReference type="GO" id="GO:0042744">
    <property type="term" value="P:hydrogen peroxide catabolic process"/>
    <property type="evidence" value="ECO:0007669"/>
    <property type="project" value="TreeGrafter"/>
</dbReference>
<dbReference type="Proteomes" id="UP000283210">
    <property type="component" value="Chromosome 8"/>
</dbReference>
<dbReference type="InterPro" id="IPR012292">
    <property type="entry name" value="Globin/Proto"/>
</dbReference>
<dbReference type="Pfam" id="PF00042">
    <property type="entry name" value="Globin"/>
    <property type="match status" value="1"/>
</dbReference>
<dbReference type="OrthoDB" id="8751793at2759"/>
<evidence type="ECO:0000259" key="9">
    <source>
        <dbReference type="PROSITE" id="PS01033"/>
    </source>
</evidence>
<dbReference type="GO" id="GO:0031720">
    <property type="term" value="F:haptoglobin binding"/>
    <property type="evidence" value="ECO:0007669"/>
    <property type="project" value="TreeGrafter"/>
</dbReference>
<proteinExistence type="inferred from homology"/>
<dbReference type="PRINTS" id="PR00612">
    <property type="entry name" value="ALPHAHAEM"/>
</dbReference>
<comment type="function">
    <text evidence="1">Involved in oxygen transport from gills to the various peripheral tissues.</text>
</comment>
<comment type="similarity">
    <text evidence="2 8">Belongs to the globin family.</text>
</comment>
<dbReference type="GO" id="GO:0005344">
    <property type="term" value="F:oxygen carrier activity"/>
    <property type="evidence" value="ECO:0007669"/>
    <property type="project" value="UniProtKB-KW"/>
</dbReference>
<dbReference type="GO" id="GO:0031838">
    <property type="term" value="C:haptoglobin-hemoglobin complex"/>
    <property type="evidence" value="ECO:0007669"/>
    <property type="project" value="TreeGrafter"/>
</dbReference>
<dbReference type="GO" id="GO:0072562">
    <property type="term" value="C:blood microparticle"/>
    <property type="evidence" value="ECO:0007669"/>
    <property type="project" value="TreeGrafter"/>
</dbReference>
<dbReference type="PROSITE" id="PS01033">
    <property type="entry name" value="GLOBIN"/>
    <property type="match status" value="1"/>
</dbReference>
<evidence type="ECO:0000256" key="5">
    <source>
        <dbReference type="ARBA" id="ARBA00022621"/>
    </source>
</evidence>
<keyword evidence="7" id="KW-0408">Iron</keyword>
<evidence type="ECO:0000313" key="10">
    <source>
        <dbReference type="EMBL" id="RVE69683.1"/>
    </source>
</evidence>
<keyword evidence="11" id="KW-1185">Reference proteome</keyword>
<dbReference type="AlphaFoldDB" id="A0A437D3L3"/>
<dbReference type="GO" id="GO:0043177">
    <property type="term" value="F:organic acid binding"/>
    <property type="evidence" value="ECO:0007669"/>
    <property type="project" value="TreeGrafter"/>
</dbReference>
<dbReference type="SUPFAM" id="SSF46458">
    <property type="entry name" value="Globin-like"/>
    <property type="match status" value="1"/>
</dbReference>
<keyword evidence="5 8" id="KW-0561">Oxygen transport</keyword>
<organism evidence="10 11">
    <name type="scientific">Oryzias javanicus</name>
    <name type="common">Javanese ricefish</name>
    <name type="synonym">Aplocheilus javanicus</name>
    <dbReference type="NCBI Taxonomy" id="123683"/>
    <lineage>
        <taxon>Eukaryota</taxon>
        <taxon>Metazoa</taxon>
        <taxon>Chordata</taxon>
        <taxon>Craniata</taxon>
        <taxon>Vertebrata</taxon>
        <taxon>Euteleostomi</taxon>
        <taxon>Actinopterygii</taxon>
        <taxon>Neopterygii</taxon>
        <taxon>Teleostei</taxon>
        <taxon>Neoteleostei</taxon>
        <taxon>Acanthomorphata</taxon>
        <taxon>Ovalentaria</taxon>
        <taxon>Atherinomorphae</taxon>
        <taxon>Beloniformes</taxon>
        <taxon>Adrianichthyidae</taxon>
        <taxon>Oryziinae</taxon>
        <taxon>Oryzias</taxon>
    </lineage>
</organism>